<keyword evidence="6" id="KW-0963">Cytoplasm</keyword>
<keyword evidence="11" id="KW-0694">RNA-binding</keyword>
<keyword evidence="9" id="KW-0547">Nucleotide-binding</keyword>
<keyword evidence="10" id="KW-0067">ATP-binding</keyword>
<feature type="domain" description="TRNA-binding" evidence="16">
    <location>
        <begin position="8"/>
        <end position="109"/>
    </location>
</feature>
<evidence type="ECO:0000256" key="4">
    <source>
        <dbReference type="ARBA" id="ARBA00012838"/>
    </source>
</evidence>
<comment type="catalytic activity">
    <reaction evidence="15">
        <text>tRNA(Met) + L-methionine + ATP = L-methionyl-tRNA(Met) + AMP + diphosphate</text>
        <dbReference type="Rhea" id="RHEA:13481"/>
        <dbReference type="Rhea" id="RHEA-COMP:9667"/>
        <dbReference type="Rhea" id="RHEA-COMP:9698"/>
        <dbReference type="ChEBI" id="CHEBI:30616"/>
        <dbReference type="ChEBI" id="CHEBI:33019"/>
        <dbReference type="ChEBI" id="CHEBI:57844"/>
        <dbReference type="ChEBI" id="CHEBI:78442"/>
        <dbReference type="ChEBI" id="CHEBI:78530"/>
        <dbReference type="ChEBI" id="CHEBI:456215"/>
        <dbReference type="EC" id="6.1.1.10"/>
    </reaction>
</comment>
<dbReference type="SUPFAM" id="SSF50249">
    <property type="entry name" value="Nucleic acid-binding proteins"/>
    <property type="match status" value="1"/>
</dbReference>
<dbReference type="PANTHER" id="PTHR11586:SF37">
    <property type="entry name" value="TRNA-BINDING DOMAIN-CONTAINING PROTEIN"/>
    <property type="match status" value="1"/>
</dbReference>
<evidence type="ECO:0000256" key="9">
    <source>
        <dbReference type="ARBA" id="ARBA00022741"/>
    </source>
</evidence>
<evidence type="ECO:0000256" key="5">
    <source>
        <dbReference type="ARBA" id="ARBA00018753"/>
    </source>
</evidence>
<dbReference type="EMBL" id="QEFH01000005">
    <property type="protein sequence ID" value="PVU71447.1"/>
    <property type="molecule type" value="Genomic_DNA"/>
</dbReference>
<evidence type="ECO:0000256" key="14">
    <source>
        <dbReference type="ARBA" id="ARBA00030904"/>
    </source>
</evidence>
<dbReference type="InterPro" id="IPR004495">
    <property type="entry name" value="Met-tRNA-synth_bsu_C"/>
</dbReference>
<proteinExistence type="predicted"/>
<dbReference type="GO" id="GO:0000049">
    <property type="term" value="F:tRNA binding"/>
    <property type="evidence" value="ECO:0007669"/>
    <property type="project" value="UniProtKB-KW"/>
</dbReference>
<sequence>MDYITIDEFSKVKLVVGKVIDVQDHPNADRLYILKVDLGNEVRQIVSGIKQWYKKEELLNKKIIIVYNLQPKNFRGVESQGMLLAAEDGNGNLSLLTVDRDIKEGSFVH</sequence>
<dbReference type="PROSITE" id="PS50886">
    <property type="entry name" value="TRBD"/>
    <property type="match status" value="1"/>
</dbReference>
<dbReference type="GO" id="GO:0006431">
    <property type="term" value="P:methionyl-tRNA aminoacylation"/>
    <property type="evidence" value="ECO:0007669"/>
    <property type="project" value="InterPro"/>
</dbReference>
<dbReference type="PANTHER" id="PTHR11586">
    <property type="entry name" value="TRNA-AMINOACYLATION COFACTOR ARC1 FAMILY MEMBER"/>
    <property type="match status" value="1"/>
</dbReference>
<dbReference type="InterPro" id="IPR051270">
    <property type="entry name" value="Tyrosine-tRNA_ligase_regulator"/>
</dbReference>
<dbReference type="EC" id="6.1.1.10" evidence="4"/>
<accession>A0A2T9WUD5</accession>
<comment type="function">
    <text evidence="1">Is required not only for elongation of protein synthesis but also for the initiation of all mRNA translation through initiator tRNA(fMet) aminoacylation.</text>
</comment>
<evidence type="ECO:0000256" key="8">
    <source>
        <dbReference type="ARBA" id="ARBA00022598"/>
    </source>
</evidence>
<evidence type="ECO:0000256" key="12">
    <source>
        <dbReference type="ARBA" id="ARBA00022917"/>
    </source>
</evidence>
<evidence type="ECO:0000256" key="1">
    <source>
        <dbReference type="ARBA" id="ARBA00003314"/>
    </source>
</evidence>
<evidence type="ECO:0000256" key="2">
    <source>
        <dbReference type="ARBA" id="ARBA00004496"/>
    </source>
</evidence>
<comment type="caution">
    <text evidence="17">The sequence shown here is derived from an EMBL/GenBank/DDBJ whole genome shotgun (WGS) entry which is preliminary data.</text>
</comment>
<dbReference type="Pfam" id="PF01588">
    <property type="entry name" value="tRNA_bind"/>
    <property type="match status" value="1"/>
</dbReference>
<reference evidence="17 18" key="1">
    <citation type="journal article" date="2015" name="Appl. Environ. Microbiol.">
        <title>Nanoarchaeota, Their Sulfolobales Host, and Nanoarchaeota Virus Distribution across Yellowstone National Park Hot Springs.</title>
        <authorList>
            <person name="Munson-McGee J.H."/>
            <person name="Field E.K."/>
            <person name="Bateson M."/>
            <person name="Rooney C."/>
            <person name="Stepanauskas R."/>
            <person name="Young M.J."/>
        </authorList>
    </citation>
    <scope>NUCLEOTIDE SEQUENCE [LARGE SCALE GENOMIC DNA]</scope>
    <source>
        <strain evidence="17">SCGC AB-777_O03</strain>
    </source>
</reference>
<organism evidence="17 18">
    <name type="scientific">Nanobsidianus stetteri</name>
    <dbReference type="NCBI Taxonomy" id="1294122"/>
    <lineage>
        <taxon>Archaea</taxon>
        <taxon>Nanobdellota</taxon>
        <taxon>Candidatus Nanoarchaeia</taxon>
        <taxon>Nanoarchaeales</taxon>
        <taxon>Nanopusillaceae</taxon>
        <taxon>Candidatus Nanobsidianus</taxon>
    </lineage>
</organism>
<gene>
    <name evidence="17" type="primary">metG</name>
    <name evidence="17" type="ORF">DDW05_00850</name>
</gene>
<evidence type="ECO:0000313" key="17">
    <source>
        <dbReference type="EMBL" id="PVU71447.1"/>
    </source>
</evidence>
<evidence type="ECO:0000256" key="6">
    <source>
        <dbReference type="ARBA" id="ARBA00022490"/>
    </source>
</evidence>
<evidence type="ECO:0000256" key="15">
    <source>
        <dbReference type="ARBA" id="ARBA00047364"/>
    </source>
</evidence>
<keyword evidence="8 17" id="KW-0436">Ligase</keyword>
<dbReference type="InterPro" id="IPR002547">
    <property type="entry name" value="tRNA-bd_dom"/>
</dbReference>
<dbReference type="AlphaFoldDB" id="A0A2T9WUD5"/>
<keyword evidence="12" id="KW-0648">Protein biosynthesis</keyword>
<evidence type="ECO:0000256" key="3">
    <source>
        <dbReference type="ARBA" id="ARBA00011738"/>
    </source>
</evidence>
<comment type="subcellular location">
    <subcellularLocation>
        <location evidence="2">Cytoplasm</location>
    </subcellularLocation>
</comment>
<dbReference type="NCBIfam" id="TIGR00399">
    <property type="entry name" value="metG_C_term"/>
    <property type="match status" value="1"/>
</dbReference>
<evidence type="ECO:0000313" key="18">
    <source>
        <dbReference type="Proteomes" id="UP000245908"/>
    </source>
</evidence>
<evidence type="ECO:0000256" key="10">
    <source>
        <dbReference type="ARBA" id="ARBA00022840"/>
    </source>
</evidence>
<dbReference type="Gene3D" id="2.40.50.140">
    <property type="entry name" value="Nucleic acid-binding proteins"/>
    <property type="match status" value="1"/>
</dbReference>
<dbReference type="CDD" id="cd02800">
    <property type="entry name" value="tRNA_bind_EcMetRS_like"/>
    <property type="match status" value="1"/>
</dbReference>
<dbReference type="Proteomes" id="UP000245908">
    <property type="component" value="Unassembled WGS sequence"/>
</dbReference>
<dbReference type="InterPro" id="IPR012340">
    <property type="entry name" value="NA-bd_OB-fold"/>
</dbReference>
<name>A0A2T9WUD5_NANST</name>
<protein>
    <recommendedName>
        <fullName evidence="5">Methionine--tRNA ligase</fullName>
        <ecNumber evidence="4">6.1.1.10</ecNumber>
    </recommendedName>
    <alternativeName>
        <fullName evidence="14">Methionyl-tRNA synthetase</fullName>
    </alternativeName>
</protein>
<evidence type="ECO:0000256" key="7">
    <source>
        <dbReference type="ARBA" id="ARBA00022555"/>
    </source>
</evidence>
<evidence type="ECO:0000256" key="13">
    <source>
        <dbReference type="ARBA" id="ARBA00023146"/>
    </source>
</evidence>
<dbReference type="GO" id="GO:0005737">
    <property type="term" value="C:cytoplasm"/>
    <property type="evidence" value="ECO:0007669"/>
    <property type="project" value="UniProtKB-SubCell"/>
</dbReference>
<dbReference type="GO" id="GO:0005524">
    <property type="term" value="F:ATP binding"/>
    <property type="evidence" value="ECO:0007669"/>
    <property type="project" value="UniProtKB-KW"/>
</dbReference>
<evidence type="ECO:0000259" key="16">
    <source>
        <dbReference type="PROSITE" id="PS50886"/>
    </source>
</evidence>
<dbReference type="FunFam" id="2.40.50.140:FF:000042">
    <property type="entry name" value="Methionine--tRNA ligase"/>
    <property type="match status" value="1"/>
</dbReference>
<evidence type="ECO:0000256" key="11">
    <source>
        <dbReference type="ARBA" id="ARBA00022884"/>
    </source>
</evidence>
<comment type="subunit">
    <text evidence="3">Homodimer.</text>
</comment>
<keyword evidence="13" id="KW-0030">Aminoacyl-tRNA synthetase</keyword>
<dbReference type="GO" id="GO:0004825">
    <property type="term" value="F:methionine-tRNA ligase activity"/>
    <property type="evidence" value="ECO:0007669"/>
    <property type="project" value="UniProtKB-EC"/>
</dbReference>
<keyword evidence="7" id="KW-0820">tRNA-binding</keyword>